<accession>A0ABQ1MXX5</accession>
<evidence type="ECO:0000256" key="9">
    <source>
        <dbReference type="ARBA" id="ARBA00023004"/>
    </source>
</evidence>
<keyword evidence="14" id="KW-1185">Reference proteome</keyword>
<evidence type="ECO:0000256" key="3">
    <source>
        <dbReference type="ARBA" id="ARBA00009406"/>
    </source>
</evidence>
<comment type="caution">
    <text evidence="13">The sequence shown here is derived from an EMBL/GenBank/DDBJ whole genome shotgun (WGS) entry which is preliminary data.</text>
</comment>
<gene>
    <name evidence="13" type="primary">ytlA</name>
    <name evidence="13" type="ORF">GCM10010974_33720</name>
</gene>
<keyword evidence="6" id="KW-0479">Metal-binding</keyword>
<keyword evidence="9" id="KW-0408">Iron</keyword>
<dbReference type="SUPFAM" id="SSF53850">
    <property type="entry name" value="Periplasmic binding protein-like II"/>
    <property type="match status" value="1"/>
</dbReference>
<dbReference type="Proteomes" id="UP000632322">
    <property type="component" value="Unassembled WGS sequence"/>
</dbReference>
<protein>
    <recommendedName>
        <fullName evidence="10">Thiamine pyrimidine synthase</fullName>
    </recommendedName>
</protein>
<comment type="similarity">
    <text evidence="3">Belongs to the NMT1/THI5 family.</text>
</comment>
<name>A0ABQ1MXX5_9MICO</name>
<proteinExistence type="inferred from homology"/>
<dbReference type="RefSeq" id="WP_181272375.1">
    <property type="nucleotide sequence ID" value="NZ_BMJG01000019.1"/>
</dbReference>
<dbReference type="InterPro" id="IPR027939">
    <property type="entry name" value="NMT1/THI5"/>
</dbReference>
<comment type="catalytic activity">
    <reaction evidence="11">
        <text>N(6)-(pyridoxal phosphate)-L-lysyl-[4-amino-5-hydroxymethyl-2-methylpyrimidine phosphate synthase] + L-histidyl-[4-amino-5-hydroxymethyl-2-methylpyrimidine phosphate synthase] + 2 Fe(3+) + 4 H2O = L-lysyl-[4-amino-5-hydroxymethyl-2-methylpyrimidine phosphate synthase] + (2S)-2-amino-5-hydroxy-4-oxopentanoyl-[4-amino-5-hydroxymethyl-2-methylpyrimidine phosphate synthase] + 4-amino-2-methyl-5-(phosphooxymethyl)pyrimidine + 3-oxopropanoate + 2 Fe(2+) + 2 H(+)</text>
        <dbReference type="Rhea" id="RHEA:65756"/>
        <dbReference type="Rhea" id="RHEA-COMP:16892"/>
        <dbReference type="Rhea" id="RHEA-COMP:16893"/>
        <dbReference type="Rhea" id="RHEA-COMP:16894"/>
        <dbReference type="Rhea" id="RHEA-COMP:16895"/>
        <dbReference type="ChEBI" id="CHEBI:15377"/>
        <dbReference type="ChEBI" id="CHEBI:15378"/>
        <dbReference type="ChEBI" id="CHEBI:29033"/>
        <dbReference type="ChEBI" id="CHEBI:29034"/>
        <dbReference type="ChEBI" id="CHEBI:29969"/>
        <dbReference type="ChEBI" id="CHEBI:29979"/>
        <dbReference type="ChEBI" id="CHEBI:33190"/>
        <dbReference type="ChEBI" id="CHEBI:58354"/>
        <dbReference type="ChEBI" id="CHEBI:143915"/>
        <dbReference type="ChEBI" id="CHEBI:157692"/>
    </reaction>
    <physiologicalReaction direction="left-to-right" evidence="11">
        <dbReference type="Rhea" id="RHEA:65757"/>
    </physiologicalReaction>
</comment>
<evidence type="ECO:0000313" key="14">
    <source>
        <dbReference type="Proteomes" id="UP000632322"/>
    </source>
</evidence>
<reference evidence="14" key="1">
    <citation type="journal article" date="2019" name="Int. J. Syst. Evol. Microbiol.">
        <title>The Global Catalogue of Microorganisms (GCM) 10K type strain sequencing project: providing services to taxonomists for standard genome sequencing and annotation.</title>
        <authorList>
            <consortium name="The Broad Institute Genomics Platform"/>
            <consortium name="The Broad Institute Genome Sequencing Center for Infectious Disease"/>
            <person name="Wu L."/>
            <person name="Ma J."/>
        </authorList>
    </citation>
    <scope>NUCLEOTIDE SEQUENCE [LARGE SCALE GENOMIC DNA]</scope>
    <source>
        <strain evidence="14">CGMCC 1.15472</strain>
    </source>
</reference>
<evidence type="ECO:0000256" key="5">
    <source>
        <dbReference type="ARBA" id="ARBA00022679"/>
    </source>
</evidence>
<comment type="pathway">
    <text evidence="2">Cofactor biosynthesis; thiamine diphosphate biosynthesis.</text>
</comment>
<evidence type="ECO:0000256" key="2">
    <source>
        <dbReference type="ARBA" id="ARBA00004948"/>
    </source>
</evidence>
<keyword evidence="5" id="KW-0808">Transferase</keyword>
<dbReference type="Gene3D" id="3.40.190.10">
    <property type="entry name" value="Periplasmic binding protein-like II"/>
    <property type="match status" value="2"/>
</dbReference>
<evidence type="ECO:0000259" key="12">
    <source>
        <dbReference type="Pfam" id="PF09084"/>
    </source>
</evidence>
<dbReference type="PANTHER" id="PTHR31528">
    <property type="entry name" value="4-AMINO-5-HYDROXYMETHYL-2-METHYLPYRIMIDINE PHOSPHATE SYNTHASE THI11-RELATED"/>
    <property type="match status" value="1"/>
</dbReference>
<evidence type="ECO:0000256" key="8">
    <source>
        <dbReference type="ARBA" id="ARBA00022977"/>
    </source>
</evidence>
<comment type="subunit">
    <text evidence="4">Homodimer.</text>
</comment>
<dbReference type="EMBL" id="BMJG01000019">
    <property type="protein sequence ID" value="GGC48783.1"/>
    <property type="molecule type" value="Genomic_DNA"/>
</dbReference>
<evidence type="ECO:0000256" key="11">
    <source>
        <dbReference type="ARBA" id="ARBA00048179"/>
    </source>
</evidence>
<dbReference type="InterPro" id="IPR015168">
    <property type="entry name" value="SsuA/THI5"/>
</dbReference>
<evidence type="ECO:0000256" key="1">
    <source>
        <dbReference type="ARBA" id="ARBA00003469"/>
    </source>
</evidence>
<evidence type="ECO:0000313" key="13">
    <source>
        <dbReference type="EMBL" id="GGC48783.1"/>
    </source>
</evidence>
<dbReference type="PANTHER" id="PTHR31528:SF1">
    <property type="entry name" value="4-AMINO-5-HYDROXYMETHYL-2-METHYLPYRIMIDINE PHOSPHATE SYNTHASE THI11-RELATED"/>
    <property type="match status" value="1"/>
</dbReference>
<keyword evidence="7" id="KW-0663">Pyridoxal phosphate</keyword>
<evidence type="ECO:0000256" key="10">
    <source>
        <dbReference type="ARBA" id="ARBA00033171"/>
    </source>
</evidence>
<organism evidence="13 14">
    <name type="scientific">Brevibacterium sediminis</name>
    <dbReference type="NCBI Taxonomy" id="1857024"/>
    <lineage>
        <taxon>Bacteria</taxon>
        <taxon>Bacillati</taxon>
        <taxon>Actinomycetota</taxon>
        <taxon>Actinomycetes</taxon>
        <taxon>Micrococcales</taxon>
        <taxon>Brevibacteriaceae</taxon>
        <taxon>Brevibacterium</taxon>
    </lineage>
</organism>
<evidence type="ECO:0000256" key="7">
    <source>
        <dbReference type="ARBA" id="ARBA00022898"/>
    </source>
</evidence>
<evidence type="ECO:0000256" key="6">
    <source>
        <dbReference type="ARBA" id="ARBA00022723"/>
    </source>
</evidence>
<comment type="function">
    <text evidence="1">Responsible for the formation of the pyrimidine heterocycle in the thiamine biosynthesis pathway. Catalyzes the formation of hydroxymethylpyrimidine phosphate (HMP-P) from histidine and pyridoxal phosphate (PLP). The protein uses PLP and the active site histidine to form HMP-P, generating an inactive enzyme. The enzyme can only undergo a single turnover, which suggests it is a suicide enzyme.</text>
</comment>
<evidence type="ECO:0000256" key="4">
    <source>
        <dbReference type="ARBA" id="ARBA00011738"/>
    </source>
</evidence>
<dbReference type="Pfam" id="PF09084">
    <property type="entry name" value="NMT1"/>
    <property type="match status" value="1"/>
</dbReference>
<sequence length="299" mass="32644">MEKFRIAATGHSVNYLPEYLGVELGYFEEEGLNVDAIVPNPWTLVLDEINNGDSQAALGGIWVPSMYRDRGHVYEPFAQVSARCPLVLMAHTPDGEFDYSKTEGATVLMPGSNGSSPGIFLKLVMTEAGVDVDAVNFVQDLSGAMLAELFSGGMGDYLLIDPVTATRLRRQGVGHIVTCLAESGGPVPWSVYYSDPTNGPSTDAKVGFVRALDRATQWLKAHEASEISDFLERTFSKANPADLVAHVDELRGWGMWETARINAESYARWQQGIADGHLIDKPLEYTVFVDGAIADRARI</sequence>
<feature type="domain" description="SsuA/THI5-like" evidence="12">
    <location>
        <begin position="14"/>
        <end position="222"/>
    </location>
</feature>
<keyword evidence="8" id="KW-0784">Thiamine biosynthesis</keyword>